<feature type="non-terminal residue" evidence="1">
    <location>
        <position position="101"/>
    </location>
</feature>
<evidence type="ECO:0000313" key="1">
    <source>
        <dbReference type="EMBL" id="RUT67560.1"/>
    </source>
</evidence>
<keyword evidence="2" id="KW-1185">Reference proteome</keyword>
<dbReference type="InterPro" id="IPR011990">
    <property type="entry name" value="TPR-like_helical_dom_sf"/>
</dbReference>
<dbReference type="EMBL" id="QWDM01000195">
    <property type="protein sequence ID" value="RUT67560.1"/>
    <property type="molecule type" value="Genomic_DNA"/>
</dbReference>
<protein>
    <submittedName>
        <fullName evidence="1">Uncharacterized protein</fullName>
    </submittedName>
</protein>
<dbReference type="Proteomes" id="UP000288102">
    <property type="component" value="Unassembled WGS sequence"/>
</dbReference>
<dbReference type="Gene3D" id="1.25.40.10">
    <property type="entry name" value="Tetratricopeptide repeat domain"/>
    <property type="match status" value="1"/>
</dbReference>
<proteinExistence type="predicted"/>
<gene>
    <name evidence="1" type="ORF">D0817_25810</name>
</gene>
<name>A0A433ZZK2_9FLAO</name>
<dbReference type="RefSeq" id="WP_238160966.1">
    <property type="nucleotide sequence ID" value="NZ_QWDM01000195.1"/>
</dbReference>
<reference evidence="2" key="1">
    <citation type="journal article" date="2019" name="Syst. Appl. Microbiol.">
        <title>Flavobacterium circumlabens sp. nov. and Flavobacterium cupreum sp. nov., two psychrotrophic species isolated from Antarctic environmental samples.</title>
        <authorList>
            <person name="Kralova S."/>
            <person name="Busse H.-J."/>
            <person name="Svec P."/>
            <person name="Maslanova I."/>
            <person name="Stankova E."/>
            <person name="Bartak M."/>
            <person name="Sedlacek I."/>
        </authorList>
    </citation>
    <scope>NUCLEOTIDE SEQUENCE [LARGE SCALE GENOMIC DNA]</scope>
    <source>
        <strain evidence="2">CCM 8825</strain>
    </source>
</reference>
<sequence length="101" mass="10760">KQAKNEAGVPLPGLWVSDSVLLESVADGWECMKNLIFGLMLYSSVASPCLADDYKDGFAAYSRGDYSKALSTLRPLAAKGNPYAQHSLGVMNEAGHGIPIN</sequence>
<dbReference type="AlphaFoldDB" id="A0A433ZZK2"/>
<dbReference type="SUPFAM" id="SSF81901">
    <property type="entry name" value="HCP-like"/>
    <property type="match status" value="1"/>
</dbReference>
<feature type="non-terminal residue" evidence="1">
    <location>
        <position position="1"/>
    </location>
</feature>
<organism evidence="1 2">
    <name type="scientific">Flavobacterium cupreum</name>
    <dbReference type="NCBI Taxonomy" id="2133766"/>
    <lineage>
        <taxon>Bacteria</taxon>
        <taxon>Pseudomonadati</taxon>
        <taxon>Bacteroidota</taxon>
        <taxon>Flavobacteriia</taxon>
        <taxon>Flavobacteriales</taxon>
        <taxon>Flavobacteriaceae</taxon>
        <taxon>Flavobacterium</taxon>
    </lineage>
</organism>
<comment type="caution">
    <text evidence="1">The sequence shown here is derived from an EMBL/GenBank/DDBJ whole genome shotgun (WGS) entry which is preliminary data.</text>
</comment>
<accession>A0A433ZZK2</accession>
<evidence type="ECO:0000313" key="2">
    <source>
        <dbReference type="Proteomes" id="UP000288102"/>
    </source>
</evidence>